<evidence type="ECO:0000256" key="9">
    <source>
        <dbReference type="ARBA" id="ARBA00023242"/>
    </source>
</evidence>
<dbReference type="InterPro" id="IPR017970">
    <property type="entry name" value="Homeobox_CS"/>
</dbReference>
<evidence type="ECO:0000256" key="10">
    <source>
        <dbReference type="ARBA" id="ARBA00030735"/>
    </source>
</evidence>
<feature type="domain" description="POU-specific" evidence="14">
    <location>
        <begin position="59"/>
        <end position="133"/>
    </location>
</feature>
<feature type="DNA-binding region" description="Homeobox" evidence="11">
    <location>
        <begin position="158"/>
        <end position="200"/>
    </location>
</feature>
<dbReference type="PANTHER" id="PTHR11636">
    <property type="entry name" value="POU DOMAIN"/>
    <property type="match status" value="1"/>
</dbReference>
<keyword evidence="16" id="KW-1185">Reference proteome</keyword>
<dbReference type="SMART" id="SM00352">
    <property type="entry name" value="POU"/>
    <property type="match status" value="1"/>
</dbReference>
<evidence type="ECO:0000256" key="2">
    <source>
        <dbReference type="ARBA" id="ARBA00008811"/>
    </source>
</evidence>
<dbReference type="Gene3D" id="1.10.260.40">
    <property type="entry name" value="lambda repressor-like DNA-binding domains"/>
    <property type="match status" value="1"/>
</dbReference>
<evidence type="ECO:0000259" key="13">
    <source>
        <dbReference type="PROSITE" id="PS50071"/>
    </source>
</evidence>
<dbReference type="InterPro" id="IPR000327">
    <property type="entry name" value="POU_dom"/>
</dbReference>
<reference evidence="15" key="1">
    <citation type="submission" date="2025-08" db="UniProtKB">
        <authorList>
            <consortium name="Ensembl"/>
        </authorList>
    </citation>
    <scope>IDENTIFICATION</scope>
</reference>
<reference evidence="15" key="2">
    <citation type="submission" date="2025-09" db="UniProtKB">
        <authorList>
            <consortium name="Ensembl"/>
        </authorList>
    </citation>
    <scope>IDENTIFICATION</scope>
</reference>
<comment type="subcellular location">
    <subcellularLocation>
        <location evidence="1 11 12">Nucleus</location>
    </subcellularLocation>
</comment>
<evidence type="ECO:0000259" key="14">
    <source>
        <dbReference type="PROSITE" id="PS51179"/>
    </source>
</evidence>
<keyword evidence="4" id="KW-0805">Transcription regulation</keyword>
<dbReference type="PROSITE" id="PS00027">
    <property type="entry name" value="HOMEOBOX_1"/>
    <property type="match status" value="1"/>
</dbReference>
<dbReference type="GeneTree" id="ENSGT00940000158913"/>
<keyword evidence="7" id="KW-0010">Activator</keyword>
<dbReference type="PROSITE" id="PS50071">
    <property type="entry name" value="HOMEOBOX_2"/>
    <property type="match status" value="1"/>
</dbReference>
<evidence type="ECO:0000256" key="3">
    <source>
        <dbReference type="ARBA" id="ARBA00022098"/>
    </source>
</evidence>
<dbReference type="Gene3D" id="1.10.10.60">
    <property type="entry name" value="Homeodomain-like"/>
    <property type="match status" value="1"/>
</dbReference>
<dbReference type="PROSITE" id="PS51179">
    <property type="entry name" value="POU_3"/>
    <property type="match status" value="1"/>
</dbReference>
<organism evidence="15 16">
    <name type="scientific">Eptatretus burgeri</name>
    <name type="common">Inshore hagfish</name>
    <dbReference type="NCBI Taxonomy" id="7764"/>
    <lineage>
        <taxon>Eukaryota</taxon>
        <taxon>Metazoa</taxon>
        <taxon>Chordata</taxon>
        <taxon>Craniata</taxon>
        <taxon>Vertebrata</taxon>
        <taxon>Cyclostomata</taxon>
        <taxon>Myxini</taxon>
        <taxon>Myxiniformes</taxon>
        <taxon>Myxinidae</taxon>
        <taxon>Eptatretinae</taxon>
        <taxon>Eptatretus</taxon>
    </lineage>
</organism>
<dbReference type="InterPro" id="IPR001356">
    <property type="entry name" value="HD"/>
</dbReference>
<dbReference type="InterPro" id="IPR009057">
    <property type="entry name" value="Homeodomain-like_sf"/>
</dbReference>
<evidence type="ECO:0000256" key="12">
    <source>
        <dbReference type="RuleBase" id="RU000682"/>
    </source>
</evidence>
<dbReference type="PANTHER" id="PTHR11636:SF84">
    <property type="entry name" value="NETRIN-1-RELATED"/>
    <property type="match status" value="1"/>
</dbReference>
<dbReference type="Pfam" id="PF00157">
    <property type="entry name" value="Pou"/>
    <property type="match status" value="1"/>
</dbReference>
<dbReference type="Pfam" id="PF00046">
    <property type="entry name" value="Homeodomain"/>
    <property type="match status" value="1"/>
</dbReference>
<evidence type="ECO:0000313" key="16">
    <source>
        <dbReference type="Proteomes" id="UP000694388"/>
    </source>
</evidence>
<evidence type="ECO:0000256" key="7">
    <source>
        <dbReference type="ARBA" id="ARBA00023159"/>
    </source>
</evidence>
<dbReference type="Ensembl" id="ENSEBUT00000008140.1">
    <property type="protein sequence ID" value="ENSEBUP00000007653.1"/>
    <property type="gene ID" value="ENSEBUG00000004979.1"/>
</dbReference>
<feature type="domain" description="Homeobox" evidence="13">
    <location>
        <begin position="156"/>
        <end position="199"/>
    </location>
</feature>
<evidence type="ECO:0000256" key="4">
    <source>
        <dbReference type="ARBA" id="ARBA00023015"/>
    </source>
</evidence>
<comment type="similarity">
    <text evidence="2">Belongs to the POU transcription factor family. Class-1 subfamily.</text>
</comment>
<evidence type="ECO:0000256" key="11">
    <source>
        <dbReference type="PROSITE-ProRule" id="PRU00108"/>
    </source>
</evidence>
<dbReference type="GO" id="GO:0000978">
    <property type="term" value="F:RNA polymerase II cis-regulatory region sequence-specific DNA binding"/>
    <property type="evidence" value="ECO:0007669"/>
    <property type="project" value="TreeGrafter"/>
</dbReference>
<evidence type="ECO:0000256" key="8">
    <source>
        <dbReference type="ARBA" id="ARBA00023163"/>
    </source>
</evidence>
<dbReference type="InterPro" id="IPR050255">
    <property type="entry name" value="POU_domain_TF"/>
</dbReference>
<sequence length="209" mass="23750">MWKDNQTEDNFHSFHNACKKCLLPLATHKTSIPLLFSSSFIPLIFIPLSQCHCHPENILNQLQFFFSSNNDVSYHTCLGTAGYTQTGVGAALANVQGSPLSQTTVCRFENLQLSLRNACRLRDLLICFFFNSFVCLKKKKNSHYFLSNSIQAKHTLEATFLRQARPPPAHLQALAVSLGLPHHVVRVWFCNRRQREKRVHSQPSLPETA</sequence>
<keyword evidence="6 11" id="KW-0371">Homeobox</keyword>
<dbReference type="GO" id="GO:0000981">
    <property type="term" value="F:DNA-binding transcription factor activity, RNA polymerase II-specific"/>
    <property type="evidence" value="ECO:0007669"/>
    <property type="project" value="InterPro"/>
</dbReference>
<dbReference type="CDD" id="cd00086">
    <property type="entry name" value="homeodomain"/>
    <property type="match status" value="1"/>
</dbReference>
<keyword evidence="8" id="KW-0804">Transcription</keyword>
<keyword evidence="5 11" id="KW-0238">DNA-binding</keyword>
<accession>A0A8C4NJE9</accession>
<evidence type="ECO:0000256" key="1">
    <source>
        <dbReference type="ARBA" id="ARBA00004123"/>
    </source>
</evidence>
<evidence type="ECO:0000256" key="6">
    <source>
        <dbReference type="ARBA" id="ARBA00023155"/>
    </source>
</evidence>
<dbReference type="SMART" id="SM00389">
    <property type="entry name" value="HOX"/>
    <property type="match status" value="1"/>
</dbReference>
<dbReference type="Proteomes" id="UP000694388">
    <property type="component" value="Unplaced"/>
</dbReference>
<evidence type="ECO:0000256" key="5">
    <source>
        <dbReference type="ARBA" id="ARBA00023125"/>
    </source>
</evidence>
<dbReference type="SUPFAM" id="SSF46689">
    <property type="entry name" value="Homeodomain-like"/>
    <property type="match status" value="1"/>
</dbReference>
<dbReference type="SUPFAM" id="SSF47413">
    <property type="entry name" value="lambda repressor-like DNA-binding domains"/>
    <property type="match status" value="1"/>
</dbReference>
<dbReference type="AlphaFoldDB" id="A0A8C4NJE9"/>
<dbReference type="InterPro" id="IPR013847">
    <property type="entry name" value="POU"/>
</dbReference>
<protein>
    <recommendedName>
        <fullName evidence="3">Pituitary-specific positive transcription factor 1</fullName>
    </recommendedName>
    <alternativeName>
        <fullName evidence="10">Growth hormone factor 1</fullName>
    </alternativeName>
</protein>
<dbReference type="PRINTS" id="PR00028">
    <property type="entry name" value="POUDOMAIN"/>
</dbReference>
<dbReference type="InterPro" id="IPR010982">
    <property type="entry name" value="Lambda_DNA-bd_dom_sf"/>
</dbReference>
<name>A0A8C4NJE9_EPTBU</name>
<evidence type="ECO:0000313" key="15">
    <source>
        <dbReference type="Ensembl" id="ENSEBUP00000007653.1"/>
    </source>
</evidence>
<keyword evidence="9 11" id="KW-0539">Nucleus</keyword>
<proteinExistence type="inferred from homology"/>
<dbReference type="GO" id="GO:0005634">
    <property type="term" value="C:nucleus"/>
    <property type="evidence" value="ECO:0007669"/>
    <property type="project" value="UniProtKB-SubCell"/>
</dbReference>